<evidence type="ECO:0000256" key="4">
    <source>
        <dbReference type="ARBA" id="ARBA00022630"/>
    </source>
</evidence>
<dbReference type="InterPro" id="IPR046373">
    <property type="entry name" value="Acyl-CoA_Oxase/DH_mid-dom_sf"/>
</dbReference>
<dbReference type="PANTHER" id="PTHR43884:SF9">
    <property type="entry name" value="COMPLEX I ASSEMBLY FACTOR ACAD9, MITOCHONDRIAL"/>
    <property type="match status" value="1"/>
</dbReference>
<dbReference type="GO" id="GO:0003995">
    <property type="term" value="F:acyl-CoA dehydrogenase activity"/>
    <property type="evidence" value="ECO:0007669"/>
    <property type="project" value="TreeGrafter"/>
</dbReference>
<dbReference type="Pfam" id="PF00441">
    <property type="entry name" value="Acyl-CoA_dh_1"/>
    <property type="match status" value="1"/>
</dbReference>
<dbReference type="Gene3D" id="2.40.110.10">
    <property type="entry name" value="Butyryl-CoA Dehydrogenase, subunit A, domain 2"/>
    <property type="match status" value="1"/>
</dbReference>
<dbReference type="Gene3D" id="1.20.140.10">
    <property type="entry name" value="Butyryl-CoA Dehydrogenase, subunit A, domain 3"/>
    <property type="match status" value="2"/>
</dbReference>
<protein>
    <submittedName>
        <fullName evidence="12">AGAP000454-PA-like protein</fullName>
    </submittedName>
</protein>
<feature type="domain" description="Acyl-CoA dehydrogenase/oxidase N-terminal" evidence="10">
    <location>
        <begin position="85"/>
        <end position="178"/>
    </location>
</feature>
<dbReference type="PANTHER" id="PTHR43884">
    <property type="entry name" value="ACYL-COA DEHYDROGENASE"/>
    <property type="match status" value="1"/>
</dbReference>
<comment type="similarity">
    <text evidence="3">Belongs to the acyl-CoA dehydrogenase family.</text>
</comment>
<sequence>MLRKTYIPLTRSLVRTYRSQCSFSTVASQESSNSSDAVPDSVNDLSKPAHVRLPKRSPFMKSMFLGTVDTELLTFPESLNREEQSRLTKHAEQVRDSLRPAGADTSFKSLDLLSLQGPLEYGGKQFIETELAYVSELMSEDRAAALVTLEHNTIVKILAQHGTDELKDKYLPKMCAGEAVAASALYEVSSSRQTMFSTVANLDFANRKWTLNGSKVLLRNDAADPNLLLVVASTKNMAQLNKEDGTVAVFLVDVQSKGVAISQSKIGSKGLSRVTVDFNHVELPEANLVGTEHGGAEIMTKFLSATRVQSSVVRVSLLKKILNSLTDFCINTKTSTGEMMDIEIVREQLARMASVIYAAESMIYMTTSLMDDFDSQDVEMEAAITKVFSADNLLKFATLPLQLLGPQALSAGNPFEGLFDDALKLFTGDESLDSVNFFIALTGLQYAGMHSYETIKKDRNPAMYPSHVLSKLFEKTSIEQPKKFANLQQFFHPSLDPAALWIEFSIVRLKLATECVLSRHGIEVIDRHVELGRLANIAAQIYAMVATASRASRSYCIGLRHADHEVHLANMLCRETSEKIRLLAIELEKGPYITSDDDYNVVARNLFREKRYFFEHPITKNF</sequence>
<keyword evidence="8" id="KW-0496">Mitochondrion</keyword>
<organism evidence="12">
    <name type="scientific">Anopheles sinensis</name>
    <name type="common">Mosquito</name>
    <dbReference type="NCBI Taxonomy" id="74873"/>
    <lineage>
        <taxon>Eukaryota</taxon>
        <taxon>Metazoa</taxon>
        <taxon>Ecdysozoa</taxon>
        <taxon>Arthropoda</taxon>
        <taxon>Hexapoda</taxon>
        <taxon>Insecta</taxon>
        <taxon>Pterygota</taxon>
        <taxon>Neoptera</taxon>
        <taxon>Endopterygota</taxon>
        <taxon>Diptera</taxon>
        <taxon>Nematocera</taxon>
        <taxon>Culicoidea</taxon>
        <taxon>Culicidae</taxon>
        <taxon>Anophelinae</taxon>
        <taxon>Anopheles</taxon>
    </lineage>
</organism>
<keyword evidence="7" id="KW-0560">Oxidoreductase</keyword>
<dbReference type="SUPFAM" id="SSF56645">
    <property type="entry name" value="Acyl-CoA dehydrogenase NM domain-like"/>
    <property type="match status" value="1"/>
</dbReference>
<reference evidence="12 14" key="1">
    <citation type="journal article" date="2014" name="BMC Genomics">
        <title>Genome sequence of Anopheles sinensis provides insight into genetics basis of mosquito competence for malaria parasites.</title>
        <authorList>
            <person name="Zhou D."/>
            <person name="Zhang D."/>
            <person name="Ding G."/>
            <person name="Shi L."/>
            <person name="Hou Q."/>
            <person name="Ye Y."/>
            <person name="Xu Y."/>
            <person name="Zhou H."/>
            <person name="Xiong C."/>
            <person name="Li S."/>
            <person name="Yu J."/>
            <person name="Hong S."/>
            <person name="Yu X."/>
            <person name="Zou P."/>
            <person name="Chen C."/>
            <person name="Chang X."/>
            <person name="Wang W."/>
            <person name="Lv Y."/>
            <person name="Sun Y."/>
            <person name="Ma L."/>
            <person name="Shen B."/>
            <person name="Zhu C."/>
        </authorList>
    </citation>
    <scope>NUCLEOTIDE SEQUENCE [LARGE SCALE GENOMIC DNA]</scope>
</reference>
<dbReference type="OMA" id="IYAMWAS"/>
<comment type="subcellular location">
    <subcellularLocation>
        <location evidence="2">Mitochondrion</location>
    </subcellularLocation>
</comment>
<evidence type="ECO:0000256" key="5">
    <source>
        <dbReference type="ARBA" id="ARBA00022827"/>
    </source>
</evidence>
<dbReference type="Gene3D" id="1.10.540.10">
    <property type="entry name" value="Acyl-CoA dehydrogenase/oxidase, N-terminal domain"/>
    <property type="match status" value="1"/>
</dbReference>
<feature type="domain" description="ACAD9/ACADV-like C-terminal" evidence="11">
    <location>
        <begin position="493"/>
        <end position="611"/>
    </location>
</feature>
<evidence type="ECO:0000256" key="2">
    <source>
        <dbReference type="ARBA" id="ARBA00004173"/>
    </source>
</evidence>
<dbReference type="InterPro" id="IPR037069">
    <property type="entry name" value="AcylCoA_DH/ox_N_sf"/>
</dbReference>
<dbReference type="EMBL" id="KE524974">
    <property type="protein sequence ID" value="KFB38915.1"/>
    <property type="molecule type" value="Genomic_DNA"/>
</dbReference>
<evidence type="ECO:0000313" key="13">
    <source>
        <dbReference type="EnsemblMetazoa" id="ASIC006236-PA"/>
    </source>
</evidence>
<evidence type="ECO:0000259" key="10">
    <source>
        <dbReference type="Pfam" id="PF02771"/>
    </source>
</evidence>
<dbReference type="OrthoDB" id="354at2759"/>
<dbReference type="AlphaFoldDB" id="A0A084VLS1"/>
<keyword evidence="5" id="KW-0274">FAD</keyword>
<evidence type="ECO:0000256" key="6">
    <source>
        <dbReference type="ARBA" id="ARBA00022946"/>
    </source>
</evidence>
<dbReference type="InterPro" id="IPR009075">
    <property type="entry name" value="AcylCo_DH/oxidase_C"/>
</dbReference>
<dbReference type="InterPro" id="IPR009100">
    <property type="entry name" value="AcylCoA_DH/oxidase_NM_dom_sf"/>
</dbReference>
<name>A0A084VLS1_ANOSI</name>
<keyword evidence="4" id="KW-0285">Flavoprotein</keyword>
<evidence type="ECO:0000313" key="12">
    <source>
        <dbReference type="EMBL" id="KFB38915.1"/>
    </source>
</evidence>
<evidence type="ECO:0000256" key="3">
    <source>
        <dbReference type="ARBA" id="ARBA00009347"/>
    </source>
</evidence>
<dbReference type="EnsemblMetazoa" id="ASIC006236-RA">
    <property type="protein sequence ID" value="ASIC006236-PA"/>
    <property type="gene ID" value="ASIC006236"/>
</dbReference>
<accession>A0A084VLS1</accession>
<dbReference type="InterPro" id="IPR013786">
    <property type="entry name" value="AcylCoA_DH/ox_N"/>
</dbReference>
<evidence type="ECO:0000256" key="1">
    <source>
        <dbReference type="ARBA" id="ARBA00001974"/>
    </source>
</evidence>
<dbReference type="Pfam" id="PF21343">
    <property type="entry name" value="ACAD9-ACADV_C"/>
    <property type="match status" value="1"/>
</dbReference>
<dbReference type="EMBL" id="ATLV01014548">
    <property type="status" value="NOT_ANNOTATED_CDS"/>
    <property type="molecule type" value="Genomic_DNA"/>
</dbReference>
<reference evidence="13" key="2">
    <citation type="submission" date="2020-05" db="UniProtKB">
        <authorList>
            <consortium name="EnsemblMetazoa"/>
        </authorList>
    </citation>
    <scope>IDENTIFICATION</scope>
</reference>
<dbReference type="GO" id="GO:0006631">
    <property type="term" value="P:fatty acid metabolic process"/>
    <property type="evidence" value="ECO:0007669"/>
    <property type="project" value="UniProtKB-ARBA"/>
</dbReference>
<evidence type="ECO:0000259" key="11">
    <source>
        <dbReference type="Pfam" id="PF21343"/>
    </source>
</evidence>
<evidence type="ECO:0000259" key="9">
    <source>
        <dbReference type="Pfam" id="PF00441"/>
    </source>
</evidence>
<dbReference type="STRING" id="74873.A0A084VLS1"/>
<dbReference type="Proteomes" id="UP000030765">
    <property type="component" value="Unassembled WGS sequence"/>
</dbReference>
<dbReference type="InterPro" id="IPR036250">
    <property type="entry name" value="AcylCo_DH-like_C"/>
</dbReference>
<feature type="domain" description="Acyl-CoA dehydrogenase/oxidase C-terminal" evidence="9">
    <location>
        <begin position="294"/>
        <end position="423"/>
    </location>
</feature>
<evidence type="ECO:0000313" key="14">
    <source>
        <dbReference type="Proteomes" id="UP000030765"/>
    </source>
</evidence>
<evidence type="ECO:0000256" key="7">
    <source>
        <dbReference type="ARBA" id="ARBA00023002"/>
    </source>
</evidence>
<dbReference type="SUPFAM" id="SSF47203">
    <property type="entry name" value="Acyl-CoA dehydrogenase C-terminal domain-like"/>
    <property type="match status" value="1"/>
</dbReference>
<dbReference type="GO" id="GO:0050660">
    <property type="term" value="F:flavin adenine dinucleotide binding"/>
    <property type="evidence" value="ECO:0007669"/>
    <property type="project" value="InterPro"/>
</dbReference>
<evidence type="ECO:0000256" key="8">
    <source>
        <dbReference type="ARBA" id="ARBA00023128"/>
    </source>
</evidence>
<gene>
    <name evidence="12" type="ORF">ZHAS_00006236</name>
</gene>
<keyword evidence="6" id="KW-0809">Transit peptide</keyword>
<dbReference type="InterPro" id="IPR049448">
    <property type="entry name" value="ACAD9/ACADV-like_C"/>
</dbReference>
<proteinExistence type="inferred from homology"/>
<dbReference type="Pfam" id="PF02771">
    <property type="entry name" value="Acyl-CoA_dh_N"/>
    <property type="match status" value="1"/>
</dbReference>
<dbReference type="VEuPathDB" id="VectorBase:ASIS016969"/>
<dbReference type="GO" id="GO:0005739">
    <property type="term" value="C:mitochondrion"/>
    <property type="evidence" value="ECO:0007669"/>
    <property type="project" value="UniProtKB-SubCell"/>
</dbReference>
<comment type="cofactor">
    <cofactor evidence="1">
        <name>FAD</name>
        <dbReference type="ChEBI" id="CHEBI:57692"/>
    </cofactor>
</comment>
<keyword evidence="14" id="KW-1185">Reference proteome</keyword>
<dbReference type="VEuPathDB" id="VectorBase:ASIC006236"/>